<dbReference type="NCBIfam" id="TIGR01974">
    <property type="entry name" value="NDH_I_L"/>
    <property type="match status" value="1"/>
</dbReference>
<evidence type="ECO:0000256" key="2">
    <source>
        <dbReference type="ARBA" id="ARBA00022692"/>
    </source>
</evidence>
<feature type="transmembrane region" description="Helical" evidence="6">
    <location>
        <begin position="140"/>
        <end position="159"/>
    </location>
</feature>
<proteinExistence type="predicted"/>
<feature type="transmembrane region" description="Helical" evidence="6">
    <location>
        <begin position="277"/>
        <end position="298"/>
    </location>
</feature>
<dbReference type="PRINTS" id="PR01435">
    <property type="entry name" value="NPOXDRDTASE5"/>
</dbReference>
<dbReference type="GO" id="GO:0015990">
    <property type="term" value="P:electron transport coupled proton transport"/>
    <property type="evidence" value="ECO:0007669"/>
    <property type="project" value="TreeGrafter"/>
</dbReference>
<evidence type="ECO:0000256" key="3">
    <source>
        <dbReference type="ARBA" id="ARBA00022989"/>
    </source>
</evidence>
<reference evidence="9 10" key="1">
    <citation type="submission" date="2013-11" db="EMBL/GenBank/DDBJ databases">
        <title>Estimation of Helicobacter pylori bacteriophage ecology using H. pylori isolates.</title>
        <authorList>
            <person name="Uchiyama J."/>
            <person name="Takemura-Uchiyama I."/>
            <person name="Ujihara T."/>
            <person name="Matsuzaki S."/>
        </authorList>
    </citation>
    <scope>NUCLEOTIDE SEQUENCE [LARGE SCALE GENOMIC DNA]</scope>
    <source>
        <strain evidence="9 10">NY40</strain>
    </source>
</reference>
<dbReference type="Proteomes" id="UP000031662">
    <property type="component" value="Chromosome"/>
</dbReference>
<feature type="transmembrane region" description="Helical" evidence="6">
    <location>
        <begin position="372"/>
        <end position="391"/>
    </location>
</feature>
<dbReference type="Gene3D" id="1.20.5.2700">
    <property type="match status" value="1"/>
</dbReference>
<dbReference type="InterPro" id="IPR001750">
    <property type="entry name" value="ND/Mrp_TM"/>
</dbReference>
<dbReference type="GO" id="GO:0012505">
    <property type="term" value="C:endomembrane system"/>
    <property type="evidence" value="ECO:0007669"/>
    <property type="project" value="UniProtKB-SubCell"/>
</dbReference>
<feature type="transmembrane region" description="Helical" evidence="6">
    <location>
        <begin position="180"/>
        <end position="198"/>
    </location>
</feature>
<dbReference type="Pfam" id="PF00361">
    <property type="entry name" value="Proton_antipo_M"/>
    <property type="match status" value="1"/>
</dbReference>
<feature type="transmembrane region" description="Helical" evidence="6">
    <location>
        <begin position="592"/>
        <end position="611"/>
    </location>
</feature>
<feature type="transmembrane region" description="Helical" evidence="6">
    <location>
        <begin position="489"/>
        <end position="511"/>
    </location>
</feature>
<evidence type="ECO:0000259" key="7">
    <source>
        <dbReference type="Pfam" id="PF00361"/>
    </source>
</evidence>
<feature type="transmembrane region" description="Helical" evidence="6">
    <location>
        <begin position="88"/>
        <end position="105"/>
    </location>
</feature>
<evidence type="ECO:0000256" key="1">
    <source>
        <dbReference type="ARBA" id="ARBA00004127"/>
    </source>
</evidence>
<keyword evidence="3 6" id="KW-1133">Transmembrane helix</keyword>
<dbReference type="HOGENOM" id="CLU_007100_6_0_7"/>
<feature type="transmembrane region" description="Helical" evidence="6">
    <location>
        <begin position="333"/>
        <end position="351"/>
    </location>
</feature>
<comment type="subcellular location">
    <subcellularLocation>
        <location evidence="1">Endomembrane system</location>
        <topology evidence="1">Multi-pass membrane protein</topology>
    </subcellularLocation>
    <subcellularLocation>
        <location evidence="5">Membrane</location>
        <topology evidence="5">Multi-pass membrane protein</topology>
    </subcellularLocation>
</comment>
<evidence type="ECO:0000256" key="6">
    <source>
        <dbReference type="SAM" id="Phobius"/>
    </source>
</evidence>
<feature type="transmembrane region" description="Helical" evidence="6">
    <location>
        <begin position="31"/>
        <end position="53"/>
    </location>
</feature>
<dbReference type="Pfam" id="PF00662">
    <property type="entry name" value="Proton_antipo_N"/>
    <property type="match status" value="1"/>
</dbReference>
<feature type="domain" description="NADH:quinone oxidoreductase/Mrp antiporter transmembrane" evidence="7">
    <location>
        <begin position="134"/>
        <end position="422"/>
    </location>
</feature>
<gene>
    <name evidence="9" type="ORF">NY40_0261</name>
</gene>
<dbReference type="NCBIfam" id="NF005141">
    <property type="entry name" value="PRK06590.1"/>
    <property type="match status" value="1"/>
</dbReference>
<dbReference type="RefSeq" id="WP_041049835.1">
    <property type="nucleotide sequence ID" value="NZ_AP014523.1"/>
</dbReference>
<protein>
    <submittedName>
        <fullName evidence="9">Proton-translocating NADH-quinone oxidoreductase subunit L</fullName>
    </submittedName>
</protein>
<feature type="transmembrane region" description="Helical" evidence="6">
    <location>
        <begin position="210"/>
        <end position="226"/>
    </location>
</feature>
<dbReference type="GO" id="GO:0042773">
    <property type="term" value="P:ATP synthesis coupled electron transport"/>
    <property type="evidence" value="ECO:0007669"/>
    <property type="project" value="InterPro"/>
</dbReference>
<sequence length="612" mass="68311">MQYSSLLSVVLFLPLIGAIYAGFFGAKAKALHVGVFNSLCVLISFIGAVVLFIQAWHHQSYEKYLFDWIVVGNFKVGFSLMLDNINAVMIVVVTLVSFLVHVYSIGYMEHDKGFNRYFSYLSGFVFSMLVLVLSDNFLGLFIGWEGVGLCSYLLIGFWYHKSSANNASIEAFVMNRITDLGMLMGIILIFWNFGTLQYKEVFSMLNNTDYSMLFYISVFLFIGAMGKSAQFPMHTWLANAMEGPTPVSALIHAATMVTAGVYLVIRANPLYSAVFEVGYFIACLGAFVALFGASMALVNKDLKRIVAYSTLSQLGYMFVAAGLGAYAIALFHLFTHAFFKSLLFLGSGNVMHAMEDNLDITKMGALYKPMRITAIFMIIGSVALCGIYPFAGYFSKDKILEVAFGMHHHILWFALLIGAIFTAFYSFRLIMLVFFAPKQHAINHPHEAQNFMLLSMLPLGVLAVIAGFFEEPFFHFISQVIPSVEEYPVPLALLISITTIAVLLSIAYAIFKYKNGITSKKEGGFLYKLLLNQYYIPQLYQGIAKVFSAIASFLHQVVELRIIDAIVDTIGRSVFVIGRVFRISQDGNLTSMLRFMVAGVLILLAFVAVFWR</sequence>
<name>A0A060PP50_HELPX</name>
<dbReference type="InterPro" id="IPR018393">
    <property type="entry name" value="NADHpl_OxRdtase_5_subgr"/>
</dbReference>
<evidence type="ECO:0000313" key="9">
    <source>
        <dbReference type="EMBL" id="BAO97284.1"/>
    </source>
</evidence>
<feature type="transmembrane region" description="Helical" evidence="6">
    <location>
        <begin position="448"/>
        <end position="469"/>
    </location>
</feature>
<dbReference type="PANTHER" id="PTHR42829:SF2">
    <property type="entry name" value="NADH-UBIQUINONE OXIDOREDUCTASE CHAIN 5"/>
    <property type="match status" value="1"/>
</dbReference>
<evidence type="ECO:0000256" key="5">
    <source>
        <dbReference type="RuleBase" id="RU000320"/>
    </source>
</evidence>
<feature type="transmembrane region" description="Helical" evidence="6">
    <location>
        <begin position="247"/>
        <end position="265"/>
    </location>
</feature>
<keyword evidence="2 5" id="KW-0812">Transmembrane</keyword>
<dbReference type="EMBL" id="AP014523">
    <property type="protein sequence ID" value="BAO97284.1"/>
    <property type="molecule type" value="Genomic_DNA"/>
</dbReference>
<evidence type="ECO:0000256" key="4">
    <source>
        <dbReference type="ARBA" id="ARBA00023136"/>
    </source>
</evidence>
<feature type="transmembrane region" description="Helical" evidence="6">
    <location>
        <begin position="117"/>
        <end position="134"/>
    </location>
</feature>
<evidence type="ECO:0000259" key="8">
    <source>
        <dbReference type="Pfam" id="PF00662"/>
    </source>
</evidence>
<dbReference type="GO" id="GO:0016020">
    <property type="term" value="C:membrane"/>
    <property type="evidence" value="ECO:0007669"/>
    <property type="project" value="UniProtKB-SubCell"/>
</dbReference>
<dbReference type="InterPro" id="IPR003945">
    <property type="entry name" value="NU5C-like"/>
</dbReference>
<evidence type="ECO:0000313" key="10">
    <source>
        <dbReference type="Proteomes" id="UP000031662"/>
    </source>
</evidence>
<feature type="transmembrane region" description="Helical" evidence="6">
    <location>
        <begin position="411"/>
        <end position="436"/>
    </location>
</feature>
<accession>A0A060PP50</accession>
<dbReference type="PANTHER" id="PTHR42829">
    <property type="entry name" value="NADH-UBIQUINONE OXIDOREDUCTASE CHAIN 5"/>
    <property type="match status" value="1"/>
</dbReference>
<dbReference type="GO" id="GO:0008137">
    <property type="term" value="F:NADH dehydrogenase (ubiquinone) activity"/>
    <property type="evidence" value="ECO:0007669"/>
    <property type="project" value="InterPro"/>
</dbReference>
<organism evidence="9 10">
    <name type="scientific">Helicobacter pylori NY40</name>
    <dbReference type="NCBI Taxonomy" id="1426844"/>
    <lineage>
        <taxon>Bacteria</taxon>
        <taxon>Pseudomonadati</taxon>
        <taxon>Campylobacterota</taxon>
        <taxon>Epsilonproteobacteria</taxon>
        <taxon>Campylobacterales</taxon>
        <taxon>Helicobacteraceae</taxon>
        <taxon>Helicobacter</taxon>
    </lineage>
</organism>
<dbReference type="AlphaFoldDB" id="A0A060PP50"/>
<feature type="domain" description="NADH-Ubiquinone oxidoreductase (complex I) chain 5 N-terminal" evidence="8">
    <location>
        <begin position="68"/>
        <end position="118"/>
    </location>
</feature>
<keyword evidence="4 6" id="KW-0472">Membrane</keyword>
<dbReference type="InterPro" id="IPR001516">
    <property type="entry name" value="Proton_antipo_N"/>
</dbReference>
<dbReference type="GO" id="GO:0003954">
    <property type="term" value="F:NADH dehydrogenase activity"/>
    <property type="evidence" value="ECO:0007669"/>
    <property type="project" value="TreeGrafter"/>
</dbReference>
<dbReference type="PRINTS" id="PR01434">
    <property type="entry name" value="NADHDHGNASE5"/>
</dbReference>
<feature type="transmembrane region" description="Helical" evidence="6">
    <location>
        <begin position="305"/>
        <end position="327"/>
    </location>
</feature>